<feature type="domain" description="CobQ/CobB/MinD/ParA nucleotide binding" evidence="1">
    <location>
        <begin position="8"/>
        <end position="212"/>
    </location>
</feature>
<evidence type="ECO:0000313" key="3">
    <source>
        <dbReference type="Proteomes" id="UP001215078"/>
    </source>
</evidence>
<dbReference type="Gene3D" id="3.40.50.300">
    <property type="entry name" value="P-loop containing nucleotide triphosphate hydrolases"/>
    <property type="match status" value="1"/>
</dbReference>
<dbReference type="InterPro" id="IPR027417">
    <property type="entry name" value="P-loop_NTPase"/>
</dbReference>
<protein>
    <submittedName>
        <fullName evidence="2">ParA family protein</fullName>
    </submittedName>
</protein>
<dbReference type="Pfam" id="PF01656">
    <property type="entry name" value="CbiA"/>
    <property type="match status" value="1"/>
</dbReference>
<evidence type="ECO:0000313" key="2">
    <source>
        <dbReference type="EMBL" id="MDC7960845.1"/>
    </source>
</evidence>
<sequence>MSRQCVFIALSNQKGGVGKSTMTVLLASYFHYVMGKRVAVVDCDYPQFSIQSLRARDMQNVEKSEYLQRMLYEQHERTGQKAYPVLTSGPDKVLETALRLADTCDVVFFDLPGTVNSPGVLETIINMDYLFTPVVQDRMVMQSSLSFVGTLQDFIRRYPKAPLKAIRLFWNKIDGRVSREVYRHYNSIFGKIGLQTLDTVMPDMERYNKEASAGGRLLFRSTFFPPSEKLLKGSNLDMLAGEIESVIYPNKVQES</sequence>
<dbReference type="PANTHER" id="PTHR13696:SF52">
    <property type="entry name" value="PARA FAMILY PROTEIN CT_582"/>
    <property type="match status" value="1"/>
</dbReference>
<evidence type="ECO:0000259" key="1">
    <source>
        <dbReference type="Pfam" id="PF01656"/>
    </source>
</evidence>
<proteinExistence type="predicted"/>
<comment type="caution">
    <text evidence="2">The sequence shown here is derived from an EMBL/GenBank/DDBJ whole genome shotgun (WGS) entry which is preliminary data.</text>
</comment>
<accession>A0AAW6IMJ7</accession>
<dbReference type="PANTHER" id="PTHR13696">
    <property type="entry name" value="P-LOOP CONTAINING NUCLEOSIDE TRIPHOSPHATE HYDROLASE"/>
    <property type="match status" value="1"/>
</dbReference>
<dbReference type="Proteomes" id="UP001215078">
    <property type="component" value="Unassembled WGS sequence"/>
</dbReference>
<organism evidence="2 3">
    <name type="scientific">Bacteroides ovatus</name>
    <dbReference type="NCBI Taxonomy" id="28116"/>
    <lineage>
        <taxon>Bacteria</taxon>
        <taxon>Pseudomonadati</taxon>
        <taxon>Bacteroidota</taxon>
        <taxon>Bacteroidia</taxon>
        <taxon>Bacteroidales</taxon>
        <taxon>Bacteroidaceae</taxon>
        <taxon>Bacteroides</taxon>
    </lineage>
</organism>
<dbReference type="CDD" id="cd02042">
    <property type="entry name" value="ParAB_family"/>
    <property type="match status" value="1"/>
</dbReference>
<dbReference type="InterPro" id="IPR002586">
    <property type="entry name" value="CobQ/CobB/MinD/ParA_Nub-bd_dom"/>
</dbReference>
<dbReference type="SUPFAM" id="SSF52540">
    <property type="entry name" value="P-loop containing nucleoside triphosphate hydrolases"/>
    <property type="match status" value="1"/>
</dbReference>
<dbReference type="RefSeq" id="WP_072067195.1">
    <property type="nucleotide sequence ID" value="NZ_CAKJZM010000002.1"/>
</dbReference>
<gene>
    <name evidence="2" type="ORF">PQ628_21850</name>
</gene>
<reference evidence="2" key="1">
    <citation type="submission" date="2022-10" db="EMBL/GenBank/DDBJ databases">
        <title>Human gut microbiome strain richness.</title>
        <authorList>
            <person name="Chen-Liaw A."/>
        </authorList>
    </citation>
    <scope>NUCLEOTIDE SEQUENCE</scope>
    <source>
        <strain evidence="2">RTP21484st1_H8_RTP21484_190118</strain>
    </source>
</reference>
<dbReference type="InterPro" id="IPR050678">
    <property type="entry name" value="DNA_Partitioning_ATPase"/>
</dbReference>
<dbReference type="EMBL" id="JAQQPO010000032">
    <property type="protein sequence ID" value="MDC7960845.1"/>
    <property type="molecule type" value="Genomic_DNA"/>
</dbReference>
<name>A0AAW6IMJ7_BACOV</name>
<dbReference type="AlphaFoldDB" id="A0AAW6IMJ7"/>